<sequence length="836" mass="95017">MNYQRLIDLSLTSPQQALAETLERNDLEAFKQVLRYGASVNVRDENAVYSIFESACSTFGKEYFIRACLEYGAHATEINPVTKEYPIHIAASSKDCKNLAALIESRRIVIDQKFEDRTALFMLFEVLSVENYKNVFECIKLLLNEGANINATNEVDVSPIHLLAVKKESWRKGILEYCLNQCGVNVDYRKGKARELIEKNFPDVTIPYYDMEDITVKVLKSKLLAGSEEVFLDNLRKFETQGKTLLTEDIRDLLSSAVDRSKLEAAKTLVKPKMNNDKLLEASSLLPGLLAKCCNRGNVEVLQWLLSIIPEHELGFINKDALLSLLVKQIDVFKDKSTCPYFKIMKLLLQDGRIDVDKLDSATNRTALHYAVKYKIDHAQELLLAMGANLGVEDMFSDLPVFDMEPSVLEKHLDSCVSFNEVKPGDDGFEMRINLSNFLSSAHKTNYSCDYAMLPILRMAQHSDMKHLLRHPVISSILLLNWFKLSVFFKTNLLICMVFFVSFIAYGLQTTLIHKVSFILSVICLVYLLVREGCQMVLNKLAYLRSFENYMEIAIIIGAGSVLLFNLSEGYRQTISALVIIMIAFEITCLMGTYPPLSTYMVMLKTVSKNFLKWLFVFSIVLIAFTFGFHTLFPKSESEPGKFNKFQNMPLAFLKVGVMLTGELDASEFEFSDINWIVFALFLFFVPMVLYNLINGLAVSDITEIKAESEIISLTERVYVINKHETTLKTIKRIRKNFPLFSNTVPLRYIIIKPNISKRIWMPLPVKRGSSDPETESMELKTIRSGATAESESVPMLLRTGEQISAKCVESNLTIDGNIVKYALNILFRPKGHREE</sequence>
<evidence type="ECO:0000313" key="15">
    <source>
        <dbReference type="EnsemblMetazoa" id="ADAC005756-PA"/>
    </source>
</evidence>
<keyword evidence="5" id="KW-0677">Repeat</keyword>
<proteinExistence type="predicted"/>
<dbReference type="GO" id="GO:0034703">
    <property type="term" value="C:cation channel complex"/>
    <property type="evidence" value="ECO:0007669"/>
    <property type="project" value="UniProtKB-ARBA"/>
</dbReference>
<reference evidence="14 16" key="1">
    <citation type="journal article" date="2010" name="BMC Genomics">
        <title>Combination of measures distinguishes pre-miRNAs from other stem-loops in the genome of the newly sequenced Anopheles darlingi.</title>
        <authorList>
            <person name="Mendes N.D."/>
            <person name="Freitas A.T."/>
            <person name="Vasconcelos A.T."/>
            <person name="Sagot M.F."/>
        </authorList>
    </citation>
    <scope>NUCLEOTIDE SEQUENCE</scope>
</reference>
<reference evidence="15" key="4">
    <citation type="submission" date="2015-06" db="UniProtKB">
        <authorList>
            <consortium name="EnsemblMetazoa"/>
        </authorList>
    </citation>
    <scope>IDENTIFICATION</scope>
</reference>
<dbReference type="AlphaFoldDB" id="W5JID5"/>
<dbReference type="Gene3D" id="1.25.40.20">
    <property type="entry name" value="Ankyrin repeat-containing domain"/>
    <property type="match status" value="2"/>
</dbReference>
<dbReference type="PANTHER" id="PTHR47143">
    <property type="entry name" value="TRANSIENT RECEPTOR POTENTIAL CATION CHANNEL PROTEIN PAINLESS"/>
    <property type="match status" value="1"/>
</dbReference>
<name>W5JID5_ANODA</name>
<feature type="transmembrane region" description="Helical" evidence="12">
    <location>
        <begin position="512"/>
        <end position="530"/>
    </location>
</feature>
<keyword evidence="2" id="KW-0813">Transport</keyword>
<evidence type="ECO:0000313" key="14">
    <source>
        <dbReference type="EMBL" id="ETN62549.1"/>
    </source>
</evidence>
<feature type="transmembrane region" description="Helical" evidence="12">
    <location>
        <begin position="574"/>
        <end position="594"/>
    </location>
</feature>
<feature type="transmembrane region" description="Helical" evidence="12">
    <location>
        <begin position="674"/>
        <end position="694"/>
    </location>
</feature>
<dbReference type="PROSITE" id="PS50297">
    <property type="entry name" value="ANK_REP_REGION"/>
    <property type="match status" value="1"/>
</dbReference>
<evidence type="ECO:0000256" key="2">
    <source>
        <dbReference type="ARBA" id="ARBA00022448"/>
    </source>
</evidence>
<dbReference type="VEuPathDB" id="VectorBase:ADAR2_003196"/>
<evidence type="ECO:0000256" key="9">
    <source>
        <dbReference type="ARBA" id="ARBA00023136"/>
    </source>
</evidence>
<evidence type="ECO:0000256" key="8">
    <source>
        <dbReference type="ARBA" id="ARBA00023065"/>
    </source>
</evidence>
<keyword evidence="10" id="KW-0407">Ion channel</keyword>
<keyword evidence="8" id="KW-0406">Ion transport</keyword>
<protein>
    <submittedName>
        <fullName evidence="14">Transient receptor potential cation channel protein painless</fullName>
    </submittedName>
</protein>
<evidence type="ECO:0000256" key="6">
    <source>
        <dbReference type="ARBA" id="ARBA00022989"/>
    </source>
</evidence>
<evidence type="ECO:0000256" key="5">
    <source>
        <dbReference type="ARBA" id="ARBA00022737"/>
    </source>
</evidence>
<evidence type="ECO:0000259" key="13">
    <source>
        <dbReference type="Pfam" id="PF00520"/>
    </source>
</evidence>
<dbReference type="GO" id="GO:0005216">
    <property type="term" value="F:monoatomic ion channel activity"/>
    <property type="evidence" value="ECO:0007669"/>
    <property type="project" value="InterPro"/>
</dbReference>
<dbReference type="SUPFAM" id="SSF48403">
    <property type="entry name" value="Ankyrin repeat"/>
    <property type="match status" value="2"/>
</dbReference>
<dbReference type="PANTHER" id="PTHR47143:SF4">
    <property type="entry name" value="TRANSIENT RECEPTOR POTENTIAL CATION CHANNEL PROTEIN PAINLESS"/>
    <property type="match status" value="1"/>
</dbReference>
<dbReference type="OMA" id="DSISTHM"/>
<feature type="repeat" description="ANK" evidence="11">
    <location>
        <begin position="363"/>
        <end position="395"/>
    </location>
</feature>
<keyword evidence="9 12" id="KW-0472">Membrane</keyword>
<accession>W5JID5</accession>
<feature type="transmembrane region" description="Helical" evidence="12">
    <location>
        <begin position="487"/>
        <end position="506"/>
    </location>
</feature>
<dbReference type="Proteomes" id="UP000000673">
    <property type="component" value="Unassembled WGS sequence"/>
</dbReference>
<dbReference type="VEuPathDB" id="VectorBase:ADAC005756"/>
<dbReference type="STRING" id="43151.W5JID5"/>
<feature type="domain" description="Ion transport" evidence="13">
    <location>
        <begin position="492"/>
        <end position="709"/>
    </location>
</feature>
<organism evidence="14">
    <name type="scientific">Anopheles darlingi</name>
    <name type="common">Mosquito</name>
    <dbReference type="NCBI Taxonomy" id="43151"/>
    <lineage>
        <taxon>Eukaryota</taxon>
        <taxon>Metazoa</taxon>
        <taxon>Ecdysozoa</taxon>
        <taxon>Arthropoda</taxon>
        <taxon>Hexapoda</taxon>
        <taxon>Insecta</taxon>
        <taxon>Pterygota</taxon>
        <taxon>Neoptera</taxon>
        <taxon>Endopterygota</taxon>
        <taxon>Diptera</taxon>
        <taxon>Nematocera</taxon>
        <taxon>Culicoidea</taxon>
        <taxon>Culicidae</taxon>
        <taxon>Anophelinae</taxon>
        <taxon>Anopheles</taxon>
    </lineage>
</organism>
<dbReference type="InterPro" id="IPR036770">
    <property type="entry name" value="Ankyrin_rpt-contain_sf"/>
</dbReference>
<keyword evidence="6 12" id="KW-1133">Transmembrane helix</keyword>
<evidence type="ECO:0000313" key="16">
    <source>
        <dbReference type="Proteomes" id="UP000000673"/>
    </source>
</evidence>
<keyword evidence="4 12" id="KW-0812">Transmembrane</keyword>
<dbReference type="InterPro" id="IPR052076">
    <property type="entry name" value="TRP_cation_channel"/>
</dbReference>
<keyword evidence="7 11" id="KW-0040">ANK repeat</keyword>
<feature type="transmembrane region" description="Helical" evidence="12">
    <location>
        <begin position="614"/>
        <end position="633"/>
    </location>
</feature>
<feature type="transmembrane region" description="Helical" evidence="12">
    <location>
        <begin position="550"/>
        <end position="568"/>
    </location>
</feature>
<evidence type="ECO:0000256" key="3">
    <source>
        <dbReference type="ARBA" id="ARBA00022606"/>
    </source>
</evidence>
<dbReference type="eggNOG" id="KOG0510">
    <property type="taxonomic scope" value="Eukaryota"/>
</dbReference>
<dbReference type="InterPro" id="IPR002110">
    <property type="entry name" value="Ankyrin_rpt"/>
</dbReference>
<keyword evidence="14" id="KW-0675">Receptor</keyword>
<dbReference type="SMART" id="SM00248">
    <property type="entry name" value="ANK"/>
    <property type="match status" value="4"/>
</dbReference>
<reference evidence="14" key="2">
    <citation type="submission" date="2010-05" db="EMBL/GenBank/DDBJ databases">
        <authorList>
            <person name="Almeida L.G."/>
            <person name="Nicolas M.F."/>
            <person name="Souza R.C."/>
            <person name="Vasconcelos A.T.R."/>
        </authorList>
    </citation>
    <scope>NUCLEOTIDE SEQUENCE</scope>
</reference>
<evidence type="ECO:0000256" key="12">
    <source>
        <dbReference type="SAM" id="Phobius"/>
    </source>
</evidence>
<evidence type="ECO:0000256" key="7">
    <source>
        <dbReference type="ARBA" id="ARBA00023043"/>
    </source>
</evidence>
<evidence type="ECO:0000256" key="1">
    <source>
        <dbReference type="ARBA" id="ARBA00004141"/>
    </source>
</evidence>
<dbReference type="InterPro" id="IPR005821">
    <property type="entry name" value="Ion_trans_dom"/>
</dbReference>
<dbReference type="EMBL" id="ADMH02001439">
    <property type="protein sequence ID" value="ETN62549.1"/>
    <property type="molecule type" value="Genomic_DNA"/>
</dbReference>
<dbReference type="EnsemblMetazoa" id="ADAC005756-RA">
    <property type="protein sequence ID" value="ADAC005756-PA"/>
    <property type="gene ID" value="ADAC005756"/>
</dbReference>
<dbReference type="PROSITE" id="PS50088">
    <property type="entry name" value="ANK_REPEAT"/>
    <property type="match status" value="1"/>
</dbReference>
<gene>
    <name evidence="14" type="ORF">AND_005756</name>
</gene>
<evidence type="ECO:0000256" key="11">
    <source>
        <dbReference type="PROSITE-ProRule" id="PRU00023"/>
    </source>
</evidence>
<evidence type="ECO:0000256" key="4">
    <source>
        <dbReference type="ARBA" id="ARBA00022692"/>
    </source>
</evidence>
<evidence type="ECO:0000256" key="10">
    <source>
        <dbReference type="ARBA" id="ARBA00023303"/>
    </source>
</evidence>
<reference evidence="14" key="3">
    <citation type="journal article" date="2013" name="Nucleic Acids Res.">
        <title>The genome of Anopheles darlingi, the main neotropical malaria vector.</title>
        <authorList>
            <person name="Marinotti O."/>
            <person name="Cerqueira G.C."/>
            <person name="de Almeida L.G."/>
            <person name="Ferro M.I."/>
            <person name="Loreto E.L."/>
            <person name="Zaha A."/>
            <person name="Teixeira S.M."/>
            <person name="Wespiser A.R."/>
            <person name="Almeida E Silva A."/>
            <person name="Schlindwein A.D."/>
            <person name="Pacheco A.C."/>
            <person name="Silva A.L."/>
            <person name="Graveley B.R."/>
            <person name="Walenz B.P."/>
            <person name="Lima Bde A."/>
            <person name="Ribeiro C.A."/>
            <person name="Nunes-Silva C.G."/>
            <person name="de Carvalho C.R."/>
            <person name="Soares C.M."/>
            <person name="de Menezes C.B."/>
            <person name="Matiolli C."/>
            <person name="Caffrey D."/>
            <person name="Araujo D.A."/>
            <person name="de Oliveira D.M."/>
            <person name="Golenbock D."/>
            <person name="Grisard E.C."/>
            <person name="Fantinatti-Garboggini F."/>
            <person name="de Carvalho F.M."/>
            <person name="Barcellos F.G."/>
            <person name="Prosdocimi F."/>
            <person name="May G."/>
            <person name="Azevedo Junior G.M."/>
            <person name="Guimaraes G.M."/>
            <person name="Goldman G.H."/>
            <person name="Padilha I.Q."/>
            <person name="Batista Jda S."/>
            <person name="Ferro J.A."/>
            <person name="Ribeiro J.M."/>
            <person name="Fietto J.L."/>
            <person name="Dabbas K.M."/>
            <person name="Cerdeira L."/>
            <person name="Agnez-Lima L.F."/>
            <person name="Brocchi M."/>
            <person name="de Carvalho M.O."/>
            <person name="Teixeira Mde M."/>
            <person name="Diniz Maia Mde M."/>
            <person name="Goldman M.H."/>
            <person name="Cruz Schneider M.P."/>
            <person name="Felipe M.S."/>
            <person name="Hungria M."/>
            <person name="Nicolas M.F."/>
            <person name="Pereira M."/>
            <person name="Montes M.A."/>
            <person name="Cantao M.E."/>
            <person name="Vincentz M."/>
            <person name="Rafael M.S."/>
            <person name="Silverman N."/>
            <person name="Stoco P.H."/>
            <person name="Souza R.C."/>
            <person name="Vicentini R."/>
            <person name="Gazzinelli R.T."/>
            <person name="Neves Rde O."/>
            <person name="Silva R."/>
            <person name="Astolfi-Filho S."/>
            <person name="Maciel T.E."/>
            <person name="Urmenyi T.P."/>
            <person name="Tadei W.P."/>
            <person name="Camargo E.P."/>
            <person name="de Vasconcelos A.T."/>
        </authorList>
    </citation>
    <scope>NUCLEOTIDE SEQUENCE</scope>
</reference>
<comment type="subcellular location">
    <subcellularLocation>
        <location evidence="1">Membrane</location>
        <topology evidence="1">Multi-pass membrane protein</topology>
    </subcellularLocation>
</comment>
<keyword evidence="3" id="KW-0716">Sensory transduction</keyword>
<dbReference type="FunCoup" id="W5JID5">
    <property type="interactions" value="62"/>
</dbReference>
<dbReference type="Pfam" id="PF00520">
    <property type="entry name" value="Ion_trans"/>
    <property type="match status" value="1"/>
</dbReference>
<keyword evidence="16" id="KW-1185">Reference proteome</keyword>
<dbReference type="HOGENOM" id="CLU_013460_0_0_1"/>